<reference evidence="3" key="1">
    <citation type="submission" date="2018-02" db="EMBL/GenBank/DDBJ databases">
        <authorList>
            <person name="Hausmann B."/>
        </authorList>
    </citation>
    <scope>NUCLEOTIDE SEQUENCE [LARGE SCALE GENOMIC DNA]</scope>
    <source>
        <strain evidence="3">Peat soil MAG SbA5</strain>
    </source>
</reference>
<organism evidence="2 3">
    <name type="scientific">Candidatus Sulfuritelmatomonas gaucii</name>
    <dbReference type="NCBI Taxonomy" id="2043161"/>
    <lineage>
        <taxon>Bacteria</taxon>
        <taxon>Pseudomonadati</taxon>
        <taxon>Acidobacteriota</taxon>
        <taxon>Terriglobia</taxon>
        <taxon>Terriglobales</taxon>
        <taxon>Acidobacteriaceae</taxon>
        <taxon>Candidatus Sulfuritelmatomonas</taxon>
    </lineage>
</organism>
<dbReference type="InterPro" id="IPR010093">
    <property type="entry name" value="SinI_DNA-bd"/>
</dbReference>
<dbReference type="EMBL" id="OKRB01000024">
    <property type="protein sequence ID" value="SPE18005.1"/>
    <property type="molecule type" value="Genomic_DNA"/>
</dbReference>
<evidence type="ECO:0000313" key="2">
    <source>
        <dbReference type="EMBL" id="SPE18005.1"/>
    </source>
</evidence>
<evidence type="ECO:0000313" key="3">
    <source>
        <dbReference type="Proteomes" id="UP000239735"/>
    </source>
</evidence>
<dbReference type="NCBIfam" id="TIGR01764">
    <property type="entry name" value="excise"/>
    <property type="match status" value="1"/>
</dbReference>
<dbReference type="AlphaFoldDB" id="A0A2N9L4V6"/>
<dbReference type="GO" id="GO:0003677">
    <property type="term" value="F:DNA binding"/>
    <property type="evidence" value="ECO:0007669"/>
    <property type="project" value="InterPro"/>
</dbReference>
<dbReference type="OrthoDB" id="134185at2"/>
<sequence length="85" mass="9362">MSMLADKFDLLTLADAAELLHCSKAHVCKAINGRVRGCAPIPSVSLGRRRLIRRESLHQWLEANERVAGDGNLTTLPRRDAGKRG</sequence>
<name>A0A2N9L4V6_9BACT</name>
<dbReference type="InterPro" id="IPR041657">
    <property type="entry name" value="HTH_17"/>
</dbReference>
<feature type="domain" description="Helix-turn-helix" evidence="1">
    <location>
        <begin position="10"/>
        <end position="64"/>
    </location>
</feature>
<dbReference type="Pfam" id="PF12728">
    <property type="entry name" value="HTH_17"/>
    <property type="match status" value="1"/>
</dbReference>
<evidence type="ECO:0000259" key="1">
    <source>
        <dbReference type="Pfam" id="PF12728"/>
    </source>
</evidence>
<gene>
    <name evidence="2" type="ORF">SBA5_120081</name>
</gene>
<proteinExistence type="predicted"/>
<protein>
    <recommendedName>
        <fullName evidence="1">Helix-turn-helix domain-containing protein</fullName>
    </recommendedName>
</protein>
<accession>A0A2N9L4V6</accession>
<dbReference type="Proteomes" id="UP000239735">
    <property type="component" value="Unassembled WGS sequence"/>
</dbReference>